<sequence>MRRSLPAPVALVLLLALAILPGGLLLNIELNNAPEVYFPDSSPAVVFEDELREEFPLDQVLVVLFEGEELLGDELLGDLEAVVRQLQAHPRVDRILALPTLDHIRGTADGFVVEPLLDMSVAAPLDEAARRARVLEDRFAPGLLVSEDAQAVALVVRPQALEDSLQRLELQQATLNAIAGTALESRVTAVGGQVALDVAQLRAMIRDSLMFVPLTTGLGLLLIGWMFRRWMAVLTAGAVIGAVVSMCVSALIVAGRPYTLITAILPPLMAALSVALLIHWFNALTAAARRGLRGTARVNRALDEIARPAVFTALTTAAGLASLGLSPIQPIQAFGLAAAGGALLLAVIVLGLLPPLFARWDHGSWAVRGGGIHRLDQIVSALRHLGMRKPVWVLVGTAVLLLLAVPQIARVQVETDLFRFFKQDHPISVSNERIRDKLSGVTTLEVVFDGPGRDSLKDPRRLARIRDFQRWLDSLPEVDRSISVAELIEEMHWAFHDEQTAYRTLPEEAALIAQYLFIYDGIELHELVNREFDRTRLMLNLQVSGAREINRVIGQIEQEVVERDLGDLSVTVGGFGRMFGDQERLLIQGQIRGLAGAVVLIFLLMAALWRSASASAVCMIPNLAPIAVIFSLMGLLGIWLDMATAMIASVAVGIAVDDTIHVYEGYRRRRQQGLSACWALARTYRQAGRAVTATTLVLCGQFLLLASSQFVPTVEFGLLTAVGLLTALLFDLLFLPALLIVLARWREGKSDVA</sequence>
<dbReference type="AlphaFoldDB" id="A0A4R8ITP2"/>
<reference evidence="8 9" key="1">
    <citation type="submission" date="2019-03" db="EMBL/GenBank/DDBJ databases">
        <title>Genomic Encyclopedia of Type Strains, Phase IV (KMG-IV): sequencing the most valuable type-strain genomes for metagenomic binning, comparative biology and taxonomic classification.</title>
        <authorList>
            <person name="Goeker M."/>
        </authorList>
    </citation>
    <scope>NUCLEOTIDE SEQUENCE [LARGE SCALE GENOMIC DNA]</scope>
    <source>
        <strain evidence="8 9">DSM 16326</strain>
    </source>
</reference>
<dbReference type="PANTHER" id="PTHR33406">
    <property type="entry name" value="MEMBRANE PROTEIN MJ1562-RELATED"/>
    <property type="match status" value="1"/>
</dbReference>
<comment type="subcellular location">
    <subcellularLocation>
        <location evidence="1">Cell membrane</location>
        <topology evidence="1">Multi-pass membrane protein</topology>
    </subcellularLocation>
</comment>
<accession>A0A4R8ITP2</accession>
<keyword evidence="4 6" id="KW-1133">Transmembrane helix</keyword>
<proteinExistence type="predicted"/>
<evidence type="ECO:0000259" key="7">
    <source>
        <dbReference type="PROSITE" id="PS50156"/>
    </source>
</evidence>
<dbReference type="SUPFAM" id="SSF82866">
    <property type="entry name" value="Multidrug efflux transporter AcrB transmembrane domain"/>
    <property type="match status" value="2"/>
</dbReference>
<feature type="transmembrane region" description="Helical" evidence="6">
    <location>
        <begin position="718"/>
        <end position="743"/>
    </location>
</feature>
<evidence type="ECO:0000313" key="8">
    <source>
        <dbReference type="EMBL" id="TDY03784.1"/>
    </source>
</evidence>
<feature type="transmembrane region" description="Helical" evidence="6">
    <location>
        <begin position="209"/>
        <end position="227"/>
    </location>
</feature>
<feature type="transmembrane region" description="Helical" evidence="6">
    <location>
        <begin position="331"/>
        <end position="353"/>
    </location>
</feature>
<feature type="transmembrane region" description="Helical" evidence="6">
    <location>
        <begin position="260"/>
        <end position="284"/>
    </location>
</feature>
<feature type="transmembrane region" description="Helical" evidence="6">
    <location>
        <begin position="391"/>
        <end position="409"/>
    </location>
</feature>
<evidence type="ECO:0000256" key="5">
    <source>
        <dbReference type="ARBA" id="ARBA00023136"/>
    </source>
</evidence>
<evidence type="ECO:0000256" key="3">
    <source>
        <dbReference type="ARBA" id="ARBA00022692"/>
    </source>
</evidence>
<dbReference type="PROSITE" id="PS50156">
    <property type="entry name" value="SSD"/>
    <property type="match status" value="1"/>
</dbReference>
<feature type="transmembrane region" description="Helical" evidence="6">
    <location>
        <begin position="591"/>
        <end position="609"/>
    </location>
</feature>
<dbReference type="Proteomes" id="UP000294914">
    <property type="component" value="Unassembled WGS sequence"/>
</dbReference>
<protein>
    <recommendedName>
        <fullName evidence="7">SSD domain-containing protein</fullName>
    </recommendedName>
</protein>
<keyword evidence="9" id="KW-1185">Reference proteome</keyword>
<dbReference type="InterPro" id="IPR050545">
    <property type="entry name" value="Mycobact_MmpL"/>
</dbReference>
<gene>
    <name evidence="8" type="ORF">EDC23_0154</name>
</gene>
<comment type="caution">
    <text evidence="8">The sequence shown here is derived from an EMBL/GenBank/DDBJ whole genome shotgun (WGS) entry which is preliminary data.</text>
</comment>
<dbReference type="InterPro" id="IPR004869">
    <property type="entry name" value="MMPL_dom"/>
</dbReference>
<name>A0A4R8ITP2_9GAMM</name>
<evidence type="ECO:0000313" key="9">
    <source>
        <dbReference type="Proteomes" id="UP000294914"/>
    </source>
</evidence>
<feature type="domain" description="SSD" evidence="7">
    <location>
        <begin position="629"/>
        <end position="741"/>
    </location>
</feature>
<dbReference type="RefSeq" id="WP_134080364.1">
    <property type="nucleotide sequence ID" value="NZ_SOQX01000001.1"/>
</dbReference>
<evidence type="ECO:0000256" key="2">
    <source>
        <dbReference type="ARBA" id="ARBA00022475"/>
    </source>
</evidence>
<evidence type="ECO:0000256" key="1">
    <source>
        <dbReference type="ARBA" id="ARBA00004651"/>
    </source>
</evidence>
<feature type="transmembrane region" description="Helical" evidence="6">
    <location>
        <begin position="234"/>
        <end position="254"/>
    </location>
</feature>
<dbReference type="GO" id="GO:0005886">
    <property type="term" value="C:plasma membrane"/>
    <property type="evidence" value="ECO:0007669"/>
    <property type="project" value="UniProtKB-SubCell"/>
</dbReference>
<keyword evidence="5 6" id="KW-0472">Membrane</keyword>
<evidence type="ECO:0000256" key="4">
    <source>
        <dbReference type="ARBA" id="ARBA00022989"/>
    </source>
</evidence>
<dbReference type="PANTHER" id="PTHR33406:SF12">
    <property type="entry name" value="BLR2997 PROTEIN"/>
    <property type="match status" value="1"/>
</dbReference>
<dbReference type="Pfam" id="PF03176">
    <property type="entry name" value="MMPL"/>
    <property type="match status" value="2"/>
</dbReference>
<dbReference type="InterPro" id="IPR000731">
    <property type="entry name" value="SSD"/>
</dbReference>
<dbReference type="OrthoDB" id="9803781at2"/>
<evidence type="ECO:0000256" key="6">
    <source>
        <dbReference type="SAM" id="Phobius"/>
    </source>
</evidence>
<keyword evidence="3 6" id="KW-0812">Transmembrane</keyword>
<dbReference type="EMBL" id="SOQX01000001">
    <property type="protein sequence ID" value="TDY03784.1"/>
    <property type="molecule type" value="Genomic_DNA"/>
</dbReference>
<organism evidence="8 9">
    <name type="scientific">Thiohalophilus thiocyanatoxydans</name>
    <dbReference type="NCBI Taxonomy" id="381308"/>
    <lineage>
        <taxon>Bacteria</taxon>
        <taxon>Pseudomonadati</taxon>
        <taxon>Pseudomonadota</taxon>
        <taxon>Gammaproteobacteria</taxon>
        <taxon>Thiohalomonadales</taxon>
        <taxon>Thiohalophilaceae</taxon>
        <taxon>Thiohalophilus</taxon>
    </lineage>
</organism>
<feature type="transmembrane region" description="Helical" evidence="6">
    <location>
        <begin position="646"/>
        <end position="666"/>
    </location>
</feature>
<dbReference type="Gene3D" id="1.20.1640.10">
    <property type="entry name" value="Multidrug efflux transporter AcrB transmembrane domain"/>
    <property type="match status" value="2"/>
</dbReference>
<feature type="transmembrane region" description="Helical" evidence="6">
    <location>
        <begin position="616"/>
        <end position="640"/>
    </location>
</feature>
<keyword evidence="2" id="KW-1003">Cell membrane</keyword>
<feature type="transmembrane region" description="Helical" evidence="6">
    <location>
        <begin position="687"/>
        <end position="706"/>
    </location>
</feature>
<feature type="transmembrane region" description="Helical" evidence="6">
    <location>
        <begin position="305"/>
        <end position="325"/>
    </location>
</feature>